<dbReference type="InterPro" id="IPR027417">
    <property type="entry name" value="P-loop_NTPase"/>
</dbReference>
<name>A0A1J4JYN9_9EUKA</name>
<gene>
    <name evidence="2" type="ORF">TRFO_07027</name>
</gene>
<evidence type="ECO:0000313" key="3">
    <source>
        <dbReference type="Proteomes" id="UP000179807"/>
    </source>
</evidence>
<feature type="compositionally biased region" description="Low complexity" evidence="1">
    <location>
        <begin position="162"/>
        <end position="171"/>
    </location>
</feature>
<comment type="caution">
    <text evidence="2">The sequence shown here is derived from an EMBL/GenBank/DDBJ whole genome shotgun (WGS) entry which is preliminary data.</text>
</comment>
<dbReference type="RefSeq" id="XP_068355750.1">
    <property type="nucleotide sequence ID" value="XM_068493453.1"/>
</dbReference>
<evidence type="ECO:0000256" key="1">
    <source>
        <dbReference type="SAM" id="MobiDB-lite"/>
    </source>
</evidence>
<feature type="region of interest" description="Disordered" evidence="1">
    <location>
        <begin position="148"/>
        <end position="189"/>
    </location>
</feature>
<dbReference type="Proteomes" id="UP000179807">
    <property type="component" value="Unassembled WGS sequence"/>
</dbReference>
<organism evidence="2 3">
    <name type="scientific">Tritrichomonas foetus</name>
    <dbReference type="NCBI Taxonomy" id="1144522"/>
    <lineage>
        <taxon>Eukaryota</taxon>
        <taxon>Metamonada</taxon>
        <taxon>Parabasalia</taxon>
        <taxon>Tritrichomonadida</taxon>
        <taxon>Tritrichomonadidae</taxon>
        <taxon>Tritrichomonas</taxon>
    </lineage>
</organism>
<proteinExistence type="predicted"/>
<dbReference type="AlphaFoldDB" id="A0A1J4JYN9"/>
<keyword evidence="3" id="KW-1185">Reference proteome</keyword>
<sequence length="710" mass="81470">MSTTHSTSTSTSVGYVFVRIRGTDKKLRPAKRVLIPGTLQIFRKNVQNIFKMKQQIKAFYTADGQFIHNVNQLELGTTIIASTEEPEGENAGFDFEHEDIEKFVREFDPSAPLPFTEYPKPKKVQMGGAPKCLVVGFPEPLTIDQANLRIKKKKNPVDPATSSGLSRSSRISSRKKSPNSPLFAQKDDNPNVVPTANFHFFDQASYAFVSDDTSVATTSIRPQKIQAKKAAKVKTKVDNTRNLMSILFNSNELGDLKYLNEALARLRKDQLEFITKAESQETAQKQFWIKELNSLLDKMNFCEKTKGLFLENEIHEYVKKVVLGHRFISGNGALHRLNIGIIGPTKSGKSTLLYLLSQELLLDLIVCDDWKKSFIFPMNFNQIASKIEKYKEFYLEMIQNICFALVKQKPTLQKWISSIKKYYESLIDKPIPLILSKSCMINKYILNIQNKLMEVGSFVNNAWNTPSGFEWWYTLIFELPSLISSVLGFEKTIYIIDNLEKCDLTLEPHKPFNSTSQVVILSEHVKNALSRNDYIFACHNMEYMYSMLPSIDNDGIDLFSTTDFVTTNGISTDIVENDPPLLMILDTEELPFVMKGCDCDGVPNYILLWKDLNQMIDEMEGMKEETDEFDDAHYFAVSHAQAMLNHMFFDEDADYTDVEESNWPHVLGIRRSTKKEQREFMNEEKENAHAIQIEIQNLTDYEYEEEEEEN</sequence>
<reference evidence="2" key="1">
    <citation type="submission" date="2016-10" db="EMBL/GenBank/DDBJ databases">
        <authorList>
            <person name="Benchimol M."/>
            <person name="Almeida L.G."/>
            <person name="Vasconcelos A.T."/>
            <person name="Perreira-Neves A."/>
            <person name="Rosa I.A."/>
            <person name="Tasca T."/>
            <person name="Bogo M.R."/>
            <person name="de Souza W."/>
        </authorList>
    </citation>
    <scope>NUCLEOTIDE SEQUENCE [LARGE SCALE GENOMIC DNA]</scope>
    <source>
        <strain evidence="2">K</strain>
    </source>
</reference>
<evidence type="ECO:0008006" key="4">
    <source>
        <dbReference type="Google" id="ProtNLM"/>
    </source>
</evidence>
<dbReference type="EMBL" id="MLAK01000860">
    <property type="protein sequence ID" value="OHT02614.1"/>
    <property type="molecule type" value="Genomic_DNA"/>
</dbReference>
<dbReference type="VEuPathDB" id="TrichDB:TRFO_07027"/>
<evidence type="ECO:0000313" key="2">
    <source>
        <dbReference type="EMBL" id="OHT02614.1"/>
    </source>
</evidence>
<dbReference type="SUPFAM" id="SSF52540">
    <property type="entry name" value="P-loop containing nucleoside triphosphate hydrolases"/>
    <property type="match status" value="2"/>
</dbReference>
<accession>A0A1J4JYN9</accession>
<protein>
    <recommendedName>
        <fullName evidence="4">Doublecortin domain-containing protein</fullName>
    </recommendedName>
</protein>
<dbReference type="GeneID" id="94828157"/>